<feature type="compositionally biased region" description="Basic and acidic residues" evidence="1">
    <location>
        <begin position="37"/>
        <end position="49"/>
    </location>
</feature>
<dbReference type="Proteomes" id="UP001066276">
    <property type="component" value="Chromosome 7"/>
</dbReference>
<organism evidence="2 3">
    <name type="scientific">Pleurodeles waltl</name>
    <name type="common">Iberian ribbed newt</name>
    <dbReference type="NCBI Taxonomy" id="8319"/>
    <lineage>
        <taxon>Eukaryota</taxon>
        <taxon>Metazoa</taxon>
        <taxon>Chordata</taxon>
        <taxon>Craniata</taxon>
        <taxon>Vertebrata</taxon>
        <taxon>Euteleostomi</taxon>
        <taxon>Amphibia</taxon>
        <taxon>Batrachia</taxon>
        <taxon>Caudata</taxon>
        <taxon>Salamandroidea</taxon>
        <taxon>Salamandridae</taxon>
        <taxon>Pleurodelinae</taxon>
        <taxon>Pleurodeles</taxon>
    </lineage>
</organism>
<comment type="caution">
    <text evidence="2">The sequence shown here is derived from an EMBL/GenBank/DDBJ whole genome shotgun (WGS) entry which is preliminary data.</text>
</comment>
<feature type="compositionally biased region" description="Basic and acidic residues" evidence="1">
    <location>
        <begin position="96"/>
        <end position="117"/>
    </location>
</feature>
<sequence length="117" mass="12434">MAGRGRGARVIVPPGSEEITKSRMLLKNLGGDEEESARENQGENGEGGRKNTSGEILRTETAGTEKTKEPTDTAPQLAAMAEGTRDSHAPVPASKTPRDIGGRGEEGRPKRVENEQP</sequence>
<evidence type="ECO:0000313" key="2">
    <source>
        <dbReference type="EMBL" id="KAJ1123324.1"/>
    </source>
</evidence>
<dbReference type="AlphaFoldDB" id="A0AAV7P880"/>
<proteinExistence type="predicted"/>
<evidence type="ECO:0000313" key="3">
    <source>
        <dbReference type="Proteomes" id="UP001066276"/>
    </source>
</evidence>
<name>A0AAV7P880_PLEWA</name>
<protein>
    <submittedName>
        <fullName evidence="2">Uncharacterized protein</fullName>
    </submittedName>
</protein>
<keyword evidence="3" id="KW-1185">Reference proteome</keyword>
<reference evidence="2" key="1">
    <citation type="journal article" date="2022" name="bioRxiv">
        <title>Sequencing and chromosome-scale assembly of the giantPleurodeles waltlgenome.</title>
        <authorList>
            <person name="Brown T."/>
            <person name="Elewa A."/>
            <person name="Iarovenko S."/>
            <person name="Subramanian E."/>
            <person name="Araus A.J."/>
            <person name="Petzold A."/>
            <person name="Susuki M."/>
            <person name="Suzuki K.-i.T."/>
            <person name="Hayashi T."/>
            <person name="Toyoda A."/>
            <person name="Oliveira C."/>
            <person name="Osipova E."/>
            <person name="Leigh N.D."/>
            <person name="Simon A."/>
            <person name="Yun M.H."/>
        </authorList>
    </citation>
    <scope>NUCLEOTIDE SEQUENCE</scope>
    <source>
        <strain evidence="2">20211129_DDA</strain>
        <tissue evidence="2">Liver</tissue>
    </source>
</reference>
<dbReference type="EMBL" id="JANPWB010000011">
    <property type="protein sequence ID" value="KAJ1123324.1"/>
    <property type="molecule type" value="Genomic_DNA"/>
</dbReference>
<feature type="region of interest" description="Disordered" evidence="1">
    <location>
        <begin position="1"/>
        <end position="117"/>
    </location>
</feature>
<accession>A0AAV7P880</accession>
<gene>
    <name evidence="2" type="ORF">NDU88_001795</name>
</gene>
<evidence type="ECO:0000256" key="1">
    <source>
        <dbReference type="SAM" id="MobiDB-lite"/>
    </source>
</evidence>